<dbReference type="InterPro" id="IPR050869">
    <property type="entry name" value="H3K4_H4K5_MeTrfase"/>
</dbReference>
<evidence type="ECO:0000259" key="2">
    <source>
        <dbReference type="PROSITE" id="PS50280"/>
    </source>
</evidence>
<dbReference type="PROSITE" id="PS50280">
    <property type="entry name" value="SET"/>
    <property type="match status" value="1"/>
</dbReference>
<dbReference type="PANTHER" id="PTHR12197">
    <property type="entry name" value="HISTONE-LYSINE N-METHYLTRANSFERASE SMYD"/>
    <property type="match status" value="1"/>
</dbReference>
<gene>
    <name evidence="3" type="ORF">LECACI_7A009347</name>
</gene>
<comment type="caution">
    <text evidence="3">The sequence shown here is derived from an EMBL/GenBank/DDBJ whole genome shotgun (WGS) entry which is preliminary data.</text>
</comment>
<dbReference type="PANTHER" id="PTHR12197:SF251">
    <property type="entry name" value="EG:BACR7C10.4 PROTEIN"/>
    <property type="match status" value="1"/>
</dbReference>
<feature type="compositionally biased region" description="Acidic residues" evidence="1">
    <location>
        <begin position="106"/>
        <end position="119"/>
    </location>
</feature>
<reference evidence="3" key="1">
    <citation type="submission" date="2023-11" db="EMBL/GenBank/DDBJ databases">
        <authorList>
            <person name="Alioto T."/>
            <person name="Alioto T."/>
            <person name="Gomez Garrido J."/>
        </authorList>
    </citation>
    <scope>NUCLEOTIDE SEQUENCE</scope>
</reference>
<feature type="compositionally biased region" description="Low complexity" evidence="1">
    <location>
        <begin position="473"/>
        <end position="493"/>
    </location>
</feature>
<evidence type="ECO:0000313" key="4">
    <source>
        <dbReference type="Proteomes" id="UP001296104"/>
    </source>
</evidence>
<accession>A0AAI8Z829</accession>
<feature type="region of interest" description="Disordered" evidence="1">
    <location>
        <begin position="105"/>
        <end position="127"/>
    </location>
</feature>
<dbReference type="Pfam" id="PF00856">
    <property type="entry name" value="SET"/>
    <property type="match status" value="1"/>
</dbReference>
<feature type="region of interest" description="Disordered" evidence="1">
    <location>
        <begin position="469"/>
        <end position="493"/>
    </location>
</feature>
<keyword evidence="4" id="KW-1185">Reference proteome</keyword>
<name>A0AAI8Z829_9PEZI</name>
<evidence type="ECO:0000256" key="1">
    <source>
        <dbReference type="SAM" id="MobiDB-lite"/>
    </source>
</evidence>
<feature type="domain" description="SET" evidence="2">
    <location>
        <begin position="201"/>
        <end position="431"/>
    </location>
</feature>
<dbReference type="Gene3D" id="2.170.270.10">
    <property type="entry name" value="SET domain"/>
    <property type="match status" value="1"/>
</dbReference>
<dbReference type="Proteomes" id="UP001296104">
    <property type="component" value="Unassembled WGS sequence"/>
</dbReference>
<feature type="region of interest" description="Disordered" evidence="1">
    <location>
        <begin position="1"/>
        <end position="21"/>
    </location>
</feature>
<dbReference type="GO" id="GO:0005634">
    <property type="term" value="C:nucleus"/>
    <property type="evidence" value="ECO:0007669"/>
    <property type="project" value="TreeGrafter"/>
</dbReference>
<protein>
    <submittedName>
        <fullName evidence="3">Wd and tetratricopeptide repeat</fullName>
    </submittedName>
</protein>
<evidence type="ECO:0000313" key="3">
    <source>
        <dbReference type="EMBL" id="CAK4034189.1"/>
    </source>
</evidence>
<sequence length="493" mass="56757">MDKPFHPDDWEPTRPYEQGETRLDRDTVGALVDLMNRETDTIQRHPYDPSSWLRRSRTLASLRYPELAAGDAHKASLLCRKMMSNLTPQRRGWRVGHRMGFWMRGEEEEGEEEEEEEEGCASSSDMDLEHERQREYLMALQQQAEKLLEGNVYLYPEEDEGLCVLRPYPWLREEHTYRSDELVDSLNRDLLDPNSTNGGKSCCVLKRYAFGKGVGAREGADLLGVFASRDISRDEVIVVDKSRVWGCNGPGKQGDLRNLFGGVACMDPGHPNTEGESVQQDLRWIRDRCGRRAVEAIVKVRFLMCAIEDGVHHPLDHHLIAALTPTYRKDKFRHFSLDRDIAVPNEALQQFGIDIFANLNWDTWTIFVLMARVENNSWGDPHTAGVNPLFSMFNHSCEPNVKWRIPEDHRTMTMSTLREVQKGEQLFVTYNGFMADQPLPVRRKTFWRWLDGPCQCSRCLREQNEAKDRDGWSPEWSFSSSGSGDWVSGEMPG</sequence>
<organism evidence="3 4">
    <name type="scientific">Lecanosticta acicola</name>
    <dbReference type="NCBI Taxonomy" id="111012"/>
    <lineage>
        <taxon>Eukaryota</taxon>
        <taxon>Fungi</taxon>
        <taxon>Dikarya</taxon>
        <taxon>Ascomycota</taxon>
        <taxon>Pezizomycotina</taxon>
        <taxon>Dothideomycetes</taxon>
        <taxon>Dothideomycetidae</taxon>
        <taxon>Mycosphaerellales</taxon>
        <taxon>Mycosphaerellaceae</taxon>
        <taxon>Lecanosticta</taxon>
    </lineage>
</organism>
<dbReference type="AlphaFoldDB" id="A0AAI8Z829"/>
<dbReference type="InterPro" id="IPR001214">
    <property type="entry name" value="SET_dom"/>
</dbReference>
<dbReference type="EMBL" id="CAVMBE010000107">
    <property type="protein sequence ID" value="CAK4034189.1"/>
    <property type="molecule type" value="Genomic_DNA"/>
</dbReference>
<dbReference type="InterPro" id="IPR046341">
    <property type="entry name" value="SET_dom_sf"/>
</dbReference>
<dbReference type="CDD" id="cd20071">
    <property type="entry name" value="SET_SMYD"/>
    <property type="match status" value="1"/>
</dbReference>
<proteinExistence type="predicted"/>
<dbReference type="SUPFAM" id="SSF82199">
    <property type="entry name" value="SET domain"/>
    <property type="match status" value="1"/>
</dbReference>